<comment type="catalytic activity">
    <reaction evidence="2">
        <text>O-phospho-L-seryl-[protein] + H2O = L-seryl-[protein] + phosphate</text>
        <dbReference type="Rhea" id="RHEA:20629"/>
        <dbReference type="Rhea" id="RHEA-COMP:9863"/>
        <dbReference type="Rhea" id="RHEA-COMP:11604"/>
        <dbReference type="ChEBI" id="CHEBI:15377"/>
        <dbReference type="ChEBI" id="CHEBI:29999"/>
        <dbReference type="ChEBI" id="CHEBI:43474"/>
        <dbReference type="ChEBI" id="CHEBI:83421"/>
        <dbReference type="EC" id="3.1.3.16"/>
    </reaction>
</comment>
<comment type="catalytic activity">
    <reaction evidence="3">
        <text>O-phospho-L-threonyl-[protein] + H2O = L-threonyl-[protein] + phosphate</text>
        <dbReference type="Rhea" id="RHEA:47004"/>
        <dbReference type="Rhea" id="RHEA-COMP:11060"/>
        <dbReference type="Rhea" id="RHEA-COMP:11605"/>
        <dbReference type="ChEBI" id="CHEBI:15377"/>
        <dbReference type="ChEBI" id="CHEBI:30013"/>
        <dbReference type="ChEBI" id="CHEBI:43474"/>
        <dbReference type="ChEBI" id="CHEBI:61977"/>
        <dbReference type="EC" id="3.1.3.16"/>
    </reaction>
</comment>
<sequence length="219" mass="24067">MRLRRCWVLAALAISWVLGDYVGSQELASPIHSLGSALPAHRPAEPIPNGIRFYFSLMSILVSTHGLSFSQDSDLGFPSLSSSLDDQTGFLPVFRSGSCLEIGLKQYMEDEHICIDYIVDHLGTDADLSAPGAFYRVFDGHGGTDAVASARKNLLKFITEDQYFPTSVEKAMRSAFVMADHAFADSRYLYCSSGTTILATLIFGRFVRLSMPIPDNNLL</sequence>
<comment type="caution">
    <text evidence="6">The sequence shown here is derived from an EMBL/GenBank/DDBJ whole genome shotgun (WGS) entry which is preliminary data.</text>
</comment>
<dbReference type="Gene3D" id="3.60.40.10">
    <property type="entry name" value="PPM-type phosphatase domain"/>
    <property type="match status" value="1"/>
</dbReference>
<dbReference type="EC" id="3.1.3.16" evidence="1"/>
<evidence type="ECO:0000313" key="6">
    <source>
        <dbReference type="EMBL" id="KAK8958136.1"/>
    </source>
</evidence>
<dbReference type="InterPro" id="IPR001932">
    <property type="entry name" value="PPM-type_phosphatase-like_dom"/>
</dbReference>
<keyword evidence="4" id="KW-0732">Signal</keyword>
<feature type="chain" id="PRO_5047247015" description="protein-serine/threonine phosphatase" evidence="4">
    <location>
        <begin position="20"/>
        <end position="219"/>
    </location>
</feature>
<reference evidence="6 7" key="1">
    <citation type="journal article" date="2022" name="Nat. Plants">
        <title>Genomes of leafy and leafless Platanthera orchids illuminate the evolution of mycoheterotrophy.</title>
        <authorList>
            <person name="Li M.H."/>
            <person name="Liu K.W."/>
            <person name="Li Z."/>
            <person name="Lu H.C."/>
            <person name="Ye Q.L."/>
            <person name="Zhang D."/>
            <person name="Wang J.Y."/>
            <person name="Li Y.F."/>
            <person name="Zhong Z.M."/>
            <person name="Liu X."/>
            <person name="Yu X."/>
            <person name="Liu D.K."/>
            <person name="Tu X.D."/>
            <person name="Liu B."/>
            <person name="Hao Y."/>
            <person name="Liao X.Y."/>
            <person name="Jiang Y.T."/>
            <person name="Sun W.H."/>
            <person name="Chen J."/>
            <person name="Chen Y.Q."/>
            <person name="Ai Y."/>
            <person name="Zhai J.W."/>
            <person name="Wu S.S."/>
            <person name="Zhou Z."/>
            <person name="Hsiao Y.Y."/>
            <person name="Wu W.L."/>
            <person name="Chen Y.Y."/>
            <person name="Lin Y.F."/>
            <person name="Hsu J.L."/>
            <person name="Li C.Y."/>
            <person name="Wang Z.W."/>
            <person name="Zhao X."/>
            <person name="Zhong W.Y."/>
            <person name="Ma X.K."/>
            <person name="Ma L."/>
            <person name="Huang J."/>
            <person name="Chen G.Z."/>
            <person name="Huang M.Z."/>
            <person name="Huang L."/>
            <person name="Peng D.H."/>
            <person name="Luo Y.B."/>
            <person name="Zou S.Q."/>
            <person name="Chen S.P."/>
            <person name="Lan S."/>
            <person name="Tsai W.C."/>
            <person name="Van de Peer Y."/>
            <person name="Liu Z.J."/>
        </authorList>
    </citation>
    <scope>NUCLEOTIDE SEQUENCE [LARGE SCALE GENOMIC DNA]</scope>
    <source>
        <strain evidence="6">Lor288</strain>
    </source>
</reference>
<proteinExistence type="predicted"/>
<feature type="domain" description="PPM-type phosphatase" evidence="5">
    <location>
        <begin position="95"/>
        <end position="219"/>
    </location>
</feature>
<dbReference type="Pfam" id="PF00481">
    <property type="entry name" value="PP2C"/>
    <property type="match status" value="1"/>
</dbReference>
<keyword evidence="7" id="KW-1185">Reference proteome</keyword>
<evidence type="ECO:0000256" key="3">
    <source>
        <dbReference type="ARBA" id="ARBA00048336"/>
    </source>
</evidence>
<organism evidence="6 7">
    <name type="scientific">Platanthera guangdongensis</name>
    <dbReference type="NCBI Taxonomy" id="2320717"/>
    <lineage>
        <taxon>Eukaryota</taxon>
        <taxon>Viridiplantae</taxon>
        <taxon>Streptophyta</taxon>
        <taxon>Embryophyta</taxon>
        <taxon>Tracheophyta</taxon>
        <taxon>Spermatophyta</taxon>
        <taxon>Magnoliopsida</taxon>
        <taxon>Liliopsida</taxon>
        <taxon>Asparagales</taxon>
        <taxon>Orchidaceae</taxon>
        <taxon>Orchidoideae</taxon>
        <taxon>Orchideae</taxon>
        <taxon>Orchidinae</taxon>
        <taxon>Platanthera</taxon>
    </lineage>
</organism>
<evidence type="ECO:0000256" key="2">
    <source>
        <dbReference type="ARBA" id="ARBA00047761"/>
    </source>
</evidence>
<name>A0ABR2M244_9ASPA</name>
<dbReference type="InterPro" id="IPR036457">
    <property type="entry name" value="PPM-type-like_dom_sf"/>
</dbReference>
<dbReference type="Proteomes" id="UP001412067">
    <property type="component" value="Unassembled WGS sequence"/>
</dbReference>
<dbReference type="SUPFAM" id="SSF81606">
    <property type="entry name" value="PP2C-like"/>
    <property type="match status" value="1"/>
</dbReference>
<evidence type="ECO:0000313" key="7">
    <source>
        <dbReference type="Proteomes" id="UP001412067"/>
    </source>
</evidence>
<feature type="signal peptide" evidence="4">
    <location>
        <begin position="1"/>
        <end position="19"/>
    </location>
</feature>
<dbReference type="EMBL" id="JBBWWR010000012">
    <property type="protein sequence ID" value="KAK8958136.1"/>
    <property type="molecule type" value="Genomic_DNA"/>
</dbReference>
<accession>A0ABR2M244</accession>
<evidence type="ECO:0000256" key="4">
    <source>
        <dbReference type="SAM" id="SignalP"/>
    </source>
</evidence>
<dbReference type="PROSITE" id="PS51746">
    <property type="entry name" value="PPM_2"/>
    <property type="match status" value="1"/>
</dbReference>
<protein>
    <recommendedName>
        <fullName evidence="1">protein-serine/threonine phosphatase</fullName>
        <ecNumber evidence="1">3.1.3.16</ecNumber>
    </recommendedName>
</protein>
<evidence type="ECO:0000259" key="5">
    <source>
        <dbReference type="PROSITE" id="PS51746"/>
    </source>
</evidence>
<evidence type="ECO:0000256" key="1">
    <source>
        <dbReference type="ARBA" id="ARBA00013081"/>
    </source>
</evidence>
<gene>
    <name evidence="6" type="ORF">KSP40_PGU013486</name>
</gene>